<organism evidence="8 9">
    <name type="scientific">Blyttiomyces helicus</name>
    <dbReference type="NCBI Taxonomy" id="388810"/>
    <lineage>
        <taxon>Eukaryota</taxon>
        <taxon>Fungi</taxon>
        <taxon>Fungi incertae sedis</taxon>
        <taxon>Chytridiomycota</taxon>
        <taxon>Chytridiomycota incertae sedis</taxon>
        <taxon>Chytridiomycetes</taxon>
        <taxon>Chytridiomycetes incertae sedis</taxon>
        <taxon>Blyttiomyces</taxon>
    </lineage>
</organism>
<evidence type="ECO:0000256" key="3">
    <source>
        <dbReference type="ARBA" id="ARBA00008838"/>
    </source>
</evidence>
<dbReference type="InterPro" id="IPR011687">
    <property type="entry name" value="Nop53/GLTSCR2"/>
</dbReference>
<dbReference type="OrthoDB" id="5072at2759"/>
<comment type="subcellular location">
    <subcellularLocation>
        <location evidence="1">Nucleus</location>
        <location evidence="1">Nucleolus</location>
    </subcellularLocation>
    <subcellularLocation>
        <location evidence="2">Nucleus</location>
        <location evidence="2">Nucleoplasm</location>
    </subcellularLocation>
</comment>
<evidence type="ECO:0000256" key="4">
    <source>
        <dbReference type="ARBA" id="ARBA00018339"/>
    </source>
</evidence>
<evidence type="ECO:0000313" key="9">
    <source>
        <dbReference type="Proteomes" id="UP000269721"/>
    </source>
</evidence>
<evidence type="ECO:0000313" key="8">
    <source>
        <dbReference type="EMBL" id="RKO85356.1"/>
    </source>
</evidence>
<dbReference type="GO" id="GO:0005654">
    <property type="term" value="C:nucleoplasm"/>
    <property type="evidence" value="ECO:0007669"/>
    <property type="project" value="UniProtKB-SubCell"/>
</dbReference>
<dbReference type="GO" id="GO:0006364">
    <property type="term" value="P:rRNA processing"/>
    <property type="evidence" value="ECO:0007669"/>
    <property type="project" value="TreeGrafter"/>
</dbReference>
<evidence type="ECO:0000256" key="7">
    <source>
        <dbReference type="SAM" id="MobiDB-lite"/>
    </source>
</evidence>
<evidence type="ECO:0000256" key="1">
    <source>
        <dbReference type="ARBA" id="ARBA00004604"/>
    </source>
</evidence>
<accession>A0A4P9W5H9</accession>
<comment type="similarity">
    <text evidence="3">Belongs to the NOP53 family.</text>
</comment>
<dbReference type="Proteomes" id="UP000269721">
    <property type="component" value="Unassembled WGS sequence"/>
</dbReference>
<name>A0A4P9W5H9_9FUNG</name>
<dbReference type="GO" id="GO:0005730">
    <property type="term" value="C:nucleolus"/>
    <property type="evidence" value="ECO:0007669"/>
    <property type="project" value="UniProtKB-SubCell"/>
</dbReference>
<dbReference type="EMBL" id="KZ999161">
    <property type="protein sequence ID" value="RKO85356.1"/>
    <property type="molecule type" value="Genomic_DNA"/>
</dbReference>
<dbReference type="AlphaFoldDB" id="A0A4P9W5H9"/>
<feature type="region of interest" description="Disordered" evidence="7">
    <location>
        <begin position="55"/>
        <end position="84"/>
    </location>
</feature>
<keyword evidence="6" id="KW-0539">Nucleus</keyword>
<feature type="region of interest" description="Disordered" evidence="7">
    <location>
        <begin position="1"/>
        <end position="24"/>
    </location>
</feature>
<reference evidence="9" key="1">
    <citation type="journal article" date="2018" name="Nat. Microbiol.">
        <title>Leveraging single-cell genomics to expand the fungal tree of life.</title>
        <authorList>
            <person name="Ahrendt S.R."/>
            <person name="Quandt C.A."/>
            <person name="Ciobanu D."/>
            <person name="Clum A."/>
            <person name="Salamov A."/>
            <person name="Andreopoulos B."/>
            <person name="Cheng J.F."/>
            <person name="Woyke T."/>
            <person name="Pelin A."/>
            <person name="Henrissat B."/>
            <person name="Reynolds N.K."/>
            <person name="Benny G.L."/>
            <person name="Smith M.E."/>
            <person name="James T.Y."/>
            <person name="Grigoriev I.V."/>
        </authorList>
    </citation>
    <scope>NUCLEOTIDE SEQUENCE [LARGE SCALE GENOMIC DNA]</scope>
</reference>
<dbReference type="GO" id="GO:0000027">
    <property type="term" value="P:ribosomal large subunit assembly"/>
    <property type="evidence" value="ECO:0007669"/>
    <property type="project" value="TreeGrafter"/>
</dbReference>
<dbReference type="PANTHER" id="PTHR14211">
    <property type="entry name" value="GLIOMA SUPPRESSOR CANDIDATE REGION GENE 2"/>
    <property type="match status" value="1"/>
</dbReference>
<evidence type="ECO:0000256" key="5">
    <source>
        <dbReference type="ARBA" id="ARBA00022517"/>
    </source>
</evidence>
<dbReference type="Pfam" id="PF07767">
    <property type="entry name" value="Nop53"/>
    <property type="match status" value="1"/>
</dbReference>
<gene>
    <name evidence="8" type="ORF">BDK51DRAFT_26535</name>
</gene>
<protein>
    <recommendedName>
        <fullName evidence="4">Ribosome biogenesis protein NOP53</fullName>
    </recommendedName>
</protein>
<evidence type="ECO:0000256" key="6">
    <source>
        <dbReference type="ARBA" id="ARBA00023242"/>
    </source>
</evidence>
<feature type="non-terminal residue" evidence="8">
    <location>
        <position position="169"/>
    </location>
</feature>
<dbReference type="GO" id="GO:0008097">
    <property type="term" value="F:5S rRNA binding"/>
    <property type="evidence" value="ECO:0007669"/>
    <property type="project" value="TreeGrafter"/>
</dbReference>
<keyword evidence="9" id="KW-1185">Reference proteome</keyword>
<keyword evidence="5" id="KW-0690">Ribosome biogenesis</keyword>
<dbReference type="PANTHER" id="PTHR14211:SF7">
    <property type="entry name" value="RIBOSOME BIOGENESIS PROTEIN NOP53"/>
    <property type="match status" value="1"/>
</dbReference>
<evidence type="ECO:0000256" key="2">
    <source>
        <dbReference type="ARBA" id="ARBA00004642"/>
    </source>
</evidence>
<sequence length="169" mass="18355">MTPATTTPKLAQPSRKGKKAWRKNVDVGDVEEKLDELRTEERLGGKVHEKKDAALFFTDTTGDEKNPPTKTSNRLPPPTSVKASLKHRKLRIDQILTPASTIPSIASRKTAASSVRLTTGPKLRNVSKAQLAAVERIVKKRKAGDVVVGGGRKKAKKVGGGMVDVWDVK</sequence>
<proteinExistence type="inferred from homology"/>